<dbReference type="SMART" id="SM00987">
    <property type="entry name" value="UreE_C"/>
    <property type="match status" value="1"/>
</dbReference>
<dbReference type="InterPro" id="IPR036895">
    <property type="entry name" value="Uracil-DNA_glycosylase-like_sf"/>
</dbReference>
<dbReference type="NCBIfam" id="TIGR00758">
    <property type="entry name" value="UDG_fam4"/>
    <property type="match status" value="1"/>
</dbReference>
<dbReference type="OrthoDB" id="5290748at2"/>
<dbReference type="Pfam" id="PF03167">
    <property type="entry name" value="UDG"/>
    <property type="match status" value="1"/>
</dbReference>
<evidence type="ECO:0000313" key="15">
    <source>
        <dbReference type="Proteomes" id="UP000271003"/>
    </source>
</evidence>
<dbReference type="AlphaFoldDB" id="A0A2Z6I8N8"/>
<dbReference type="PANTHER" id="PTHR33693:SF1">
    <property type="entry name" value="TYPE-4 URACIL-DNA GLYCOSYLASE"/>
    <property type="match status" value="1"/>
</dbReference>
<keyword evidence="10" id="KW-0411">Iron-sulfur</keyword>
<dbReference type="InterPro" id="IPR005273">
    <property type="entry name" value="Ura-DNA_glyco_family4"/>
</dbReference>
<keyword evidence="11" id="KW-0234">DNA repair</keyword>
<dbReference type="SMART" id="SM00986">
    <property type="entry name" value="UDG"/>
    <property type="match status" value="1"/>
</dbReference>
<evidence type="ECO:0000256" key="6">
    <source>
        <dbReference type="ARBA" id="ARBA00022723"/>
    </source>
</evidence>
<dbReference type="Gene3D" id="3.40.470.10">
    <property type="entry name" value="Uracil-DNA glycosylase-like domain"/>
    <property type="match status" value="1"/>
</dbReference>
<dbReference type="KEGG" id="sutt:SUTMEG_07160"/>
<accession>A0A2Z6I8N8</accession>
<keyword evidence="6" id="KW-0479">Metal-binding</keyword>
<dbReference type="SUPFAM" id="SSF52141">
    <property type="entry name" value="Uracil-DNA glycosylase-like"/>
    <property type="match status" value="1"/>
</dbReference>
<evidence type="ECO:0000256" key="5">
    <source>
        <dbReference type="ARBA" id="ARBA00022485"/>
    </source>
</evidence>
<dbReference type="InterPro" id="IPR005122">
    <property type="entry name" value="Uracil-DNA_glycosylase-like"/>
</dbReference>
<dbReference type="GO" id="GO:0004844">
    <property type="term" value="F:uracil DNA N-glycosylase activity"/>
    <property type="evidence" value="ECO:0007669"/>
    <property type="project" value="UniProtKB-EC"/>
</dbReference>
<sequence length="349" mass="37545">MSDATENHDDVPGWGDADPEAFERLARIWDALGCGPLWLERSTPDPLFDPITRRALLGEKVQPGAAPAAPSAPSAAASSAPAAPQPAPRFGRPAQAPGAAAPQRPRAPQGAQTQAPTRPGPQAQAPQGSQAAPAPIPILSEETKAKIRTADWATLEGLVRDCTACPISKTRQHPVFAEGAPGPKLVLVGEAPGAEEDLQGIPFVGKSGKLLTAMLDAIAVRRKDDIVILNALKCRPPQNRNPEPAETACCSHYLERQLEILKPDVLFLMGRFAVQTVLKDRAAAISRLRGVVHEAELSDGRKVKCVVSYHPSYLLRSPGEKAKAWEDLVLLRRTMREAGIPVREREKHW</sequence>
<dbReference type="EC" id="3.2.2.27" evidence="3"/>
<keyword evidence="9" id="KW-0408">Iron</keyword>
<dbReference type="PANTHER" id="PTHR33693">
    <property type="entry name" value="TYPE-5 URACIL-DNA GLYCOSYLASE"/>
    <property type="match status" value="1"/>
</dbReference>
<feature type="region of interest" description="Disordered" evidence="12">
    <location>
        <begin position="62"/>
        <end position="133"/>
    </location>
</feature>
<keyword evidence="5" id="KW-0004">4Fe-4S</keyword>
<dbReference type="EMBL" id="AP018786">
    <property type="protein sequence ID" value="BBF22825.1"/>
    <property type="molecule type" value="Genomic_DNA"/>
</dbReference>
<dbReference type="RefSeq" id="WP_120176495.1">
    <property type="nucleotide sequence ID" value="NZ_AP018786.1"/>
</dbReference>
<dbReference type="GO" id="GO:0051539">
    <property type="term" value="F:4 iron, 4 sulfur cluster binding"/>
    <property type="evidence" value="ECO:0007669"/>
    <property type="project" value="UniProtKB-KW"/>
</dbReference>
<name>A0A2Z6I8N8_9BURK</name>
<feature type="domain" description="Uracil-DNA glycosylase-like" evidence="13">
    <location>
        <begin position="176"/>
        <end position="329"/>
    </location>
</feature>
<evidence type="ECO:0000256" key="7">
    <source>
        <dbReference type="ARBA" id="ARBA00022763"/>
    </source>
</evidence>
<organism evidence="14 15">
    <name type="scientific">Sutterella megalosphaeroides</name>
    <dbReference type="NCBI Taxonomy" id="2494234"/>
    <lineage>
        <taxon>Bacteria</taxon>
        <taxon>Pseudomonadati</taxon>
        <taxon>Pseudomonadota</taxon>
        <taxon>Betaproteobacteria</taxon>
        <taxon>Burkholderiales</taxon>
        <taxon>Sutterellaceae</taxon>
        <taxon>Sutterella</taxon>
    </lineage>
</organism>
<keyword evidence="15" id="KW-1185">Reference proteome</keyword>
<reference evidence="14 15" key="1">
    <citation type="journal article" date="2018" name="Int. J. Syst. Evol. Microbiol.">
        <title>Mesosutterella multiformis gen. nov., sp. nov., a member of the family Sutterellaceae and Sutterella megalosphaeroides sp. nov., isolated from human faeces.</title>
        <authorList>
            <person name="Sakamoto M."/>
            <person name="Ikeyama N."/>
            <person name="Kunihiro T."/>
            <person name="Iino T."/>
            <person name="Yuki M."/>
            <person name="Ohkuma M."/>
        </authorList>
    </citation>
    <scope>NUCLEOTIDE SEQUENCE [LARGE SCALE GENOMIC DNA]</scope>
    <source>
        <strain evidence="14 15">6FBBBH3</strain>
    </source>
</reference>
<evidence type="ECO:0000256" key="8">
    <source>
        <dbReference type="ARBA" id="ARBA00022801"/>
    </source>
</evidence>
<keyword evidence="8" id="KW-0378">Hydrolase</keyword>
<evidence type="ECO:0000313" key="14">
    <source>
        <dbReference type="EMBL" id="BBF22825.1"/>
    </source>
</evidence>
<evidence type="ECO:0000256" key="9">
    <source>
        <dbReference type="ARBA" id="ARBA00023004"/>
    </source>
</evidence>
<evidence type="ECO:0000256" key="2">
    <source>
        <dbReference type="ARBA" id="ARBA00006521"/>
    </source>
</evidence>
<dbReference type="GO" id="GO:0006281">
    <property type="term" value="P:DNA repair"/>
    <property type="evidence" value="ECO:0007669"/>
    <property type="project" value="UniProtKB-KW"/>
</dbReference>
<gene>
    <name evidence="14" type="ORF">SUTMEG_07160</name>
</gene>
<dbReference type="Proteomes" id="UP000271003">
    <property type="component" value="Chromosome"/>
</dbReference>
<evidence type="ECO:0000256" key="3">
    <source>
        <dbReference type="ARBA" id="ARBA00012030"/>
    </source>
</evidence>
<keyword evidence="7" id="KW-0227">DNA damage</keyword>
<evidence type="ECO:0000256" key="1">
    <source>
        <dbReference type="ARBA" id="ARBA00001400"/>
    </source>
</evidence>
<protein>
    <recommendedName>
        <fullName evidence="4">Type-4 uracil-DNA glycosylase</fullName>
        <ecNumber evidence="3">3.2.2.27</ecNumber>
    </recommendedName>
</protein>
<comment type="catalytic activity">
    <reaction evidence="1">
        <text>Hydrolyzes single-stranded DNA or mismatched double-stranded DNA and polynucleotides, releasing free uracil.</text>
        <dbReference type="EC" id="3.2.2.27"/>
    </reaction>
</comment>
<evidence type="ECO:0000256" key="4">
    <source>
        <dbReference type="ARBA" id="ARBA00019403"/>
    </source>
</evidence>
<evidence type="ECO:0000256" key="10">
    <source>
        <dbReference type="ARBA" id="ARBA00023014"/>
    </source>
</evidence>
<dbReference type="CDD" id="cd10030">
    <property type="entry name" value="UDG-F4_TTUDGA_SPO1dp_like"/>
    <property type="match status" value="1"/>
</dbReference>
<comment type="similarity">
    <text evidence="2">Belongs to the uracil-DNA glycosylase (UDG) superfamily. Type 4 (UDGa) family.</text>
</comment>
<evidence type="ECO:0000256" key="12">
    <source>
        <dbReference type="SAM" id="MobiDB-lite"/>
    </source>
</evidence>
<dbReference type="InterPro" id="IPR051536">
    <property type="entry name" value="UDG_Type-4/5"/>
</dbReference>
<proteinExistence type="inferred from homology"/>
<evidence type="ECO:0000259" key="13">
    <source>
        <dbReference type="SMART" id="SM00986"/>
    </source>
</evidence>
<dbReference type="GO" id="GO:0046872">
    <property type="term" value="F:metal ion binding"/>
    <property type="evidence" value="ECO:0007669"/>
    <property type="project" value="UniProtKB-KW"/>
</dbReference>
<evidence type="ECO:0000256" key="11">
    <source>
        <dbReference type="ARBA" id="ARBA00023204"/>
    </source>
</evidence>